<name>A0AAV7UB96_PLEWA</name>
<gene>
    <name evidence="2" type="ORF">NDU88_003146</name>
</gene>
<evidence type="ECO:0000313" key="2">
    <source>
        <dbReference type="EMBL" id="KAJ1186364.1"/>
    </source>
</evidence>
<feature type="region of interest" description="Disordered" evidence="1">
    <location>
        <begin position="34"/>
        <end position="76"/>
    </location>
</feature>
<proteinExistence type="predicted"/>
<comment type="caution">
    <text evidence="2">The sequence shown here is derived from an EMBL/GenBank/DDBJ whole genome shotgun (WGS) entry which is preliminary data.</text>
</comment>
<keyword evidence="3" id="KW-1185">Reference proteome</keyword>
<organism evidence="2 3">
    <name type="scientific">Pleurodeles waltl</name>
    <name type="common">Iberian ribbed newt</name>
    <dbReference type="NCBI Taxonomy" id="8319"/>
    <lineage>
        <taxon>Eukaryota</taxon>
        <taxon>Metazoa</taxon>
        <taxon>Chordata</taxon>
        <taxon>Craniata</taxon>
        <taxon>Vertebrata</taxon>
        <taxon>Euteleostomi</taxon>
        <taxon>Amphibia</taxon>
        <taxon>Batrachia</taxon>
        <taxon>Caudata</taxon>
        <taxon>Salamandroidea</taxon>
        <taxon>Salamandridae</taxon>
        <taxon>Pleurodelinae</taxon>
        <taxon>Pleurodeles</taxon>
    </lineage>
</organism>
<dbReference type="Proteomes" id="UP001066276">
    <property type="component" value="Chromosome 3_1"/>
</dbReference>
<reference evidence="2" key="1">
    <citation type="journal article" date="2022" name="bioRxiv">
        <title>Sequencing and chromosome-scale assembly of the giantPleurodeles waltlgenome.</title>
        <authorList>
            <person name="Brown T."/>
            <person name="Elewa A."/>
            <person name="Iarovenko S."/>
            <person name="Subramanian E."/>
            <person name="Araus A.J."/>
            <person name="Petzold A."/>
            <person name="Susuki M."/>
            <person name="Suzuki K.-i.T."/>
            <person name="Hayashi T."/>
            <person name="Toyoda A."/>
            <person name="Oliveira C."/>
            <person name="Osipova E."/>
            <person name="Leigh N.D."/>
            <person name="Simon A."/>
            <person name="Yun M.H."/>
        </authorList>
    </citation>
    <scope>NUCLEOTIDE SEQUENCE</scope>
    <source>
        <strain evidence="2">20211129_DDA</strain>
        <tissue evidence="2">Liver</tissue>
    </source>
</reference>
<accession>A0AAV7UB96</accession>
<protein>
    <submittedName>
        <fullName evidence="2">Uncharacterized protein</fullName>
    </submittedName>
</protein>
<dbReference type="EMBL" id="JANPWB010000005">
    <property type="protein sequence ID" value="KAJ1186364.1"/>
    <property type="molecule type" value="Genomic_DNA"/>
</dbReference>
<evidence type="ECO:0000256" key="1">
    <source>
        <dbReference type="SAM" id="MobiDB-lite"/>
    </source>
</evidence>
<sequence length="76" mass="8576">MGSVKCEFWCGLRDHGNELDCYDEEKDLEEGEIQYRKESKENKAEEATKKGGSGRDAKIVSKDHILQVGPTTLDTE</sequence>
<feature type="compositionally biased region" description="Basic and acidic residues" evidence="1">
    <location>
        <begin position="34"/>
        <end position="65"/>
    </location>
</feature>
<dbReference type="AlphaFoldDB" id="A0AAV7UB96"/>
<evidence type="ECO:0000313" key="3">
    <source>
        <dbReference type="Proteomes" id="UP001066276"/>
    </source>
</evidence>